<evidence type="ECO:0000313" key="1">
    <source>
        <dbReference type="EMBL" id="QBE64394.1"/>
    </source>
</evidence>
<reference evidence="1 2" key="1">
    <citation type="submission" date="2019-02" db="EMBL/GenBank/DDBJ databases">
        <title>Draft Genome Sequences of Six Type Strains of the Genus Massilia.</title>
        <authorList>
            <person name="Miess H."/>
            <person name="Frediansyhah A."/>
            <person name="Gross H."/>
        </authorList>
    </citation>
    <scope>NUCLEOTIDE SEQUENCE [LARGE SCALE GENOMIC DNA]</scope>
    <source>
        <strain evidence="1 2">DSM 17473</strain>
    </source>
</reference>
<proteinExistence type="predicted"/>
<accession>A0A4P6KZM8</accession>
<dbReference type="OrthoDB" id="9923439at2"/>
<dbReference type="RefSeq" id="WP_130187512.1">
    <property type="nucleotide sequence ID" value="NZ_CP035913.1"/>
</dbReference>
<sequence>MKIPSCVPDKTARLSHTGAMEKRRDILTARYIDAVLNGQPGFEPSRCLQALLDVGISRITAERLVAQEKVRRRSPAVPLPSVE</sequence>
<dbReference type="KEGG" id="plue:EWM63_16510"/>
<dbReference type="Proteomes" id="UP000290637">
    <property type="component" value="Chromosome"/>
</dbReference>
<keyword evidence="2" id="KW-1185">Reference proteome</keyword>
<organism evidence="1 2">
    <name type="scientific">Pseudoduganella lutea</name>
    <dbReference type="NCBI Taxonomy" id="321985"/>
    <lineage>
        <taxon>Bacteria</taxon>
        <taxon>Pseudomonadati</taxon>
        <taxon>Pseudomonadota</taxon>
        <taxon>Betaproteobacteria</taxon>
        <taxon>Burkholderiales</taxon>
        <taxon>Oxalobacteraceae</taxon>
        <taxon>Telluria group</taxon>
        <taxon>Pseudoduganella</taxon>
    </lineage>
</organism>
<name>A0A4P6KZM8_9BURK</name>
<evidence type="ECO:0000313" key="2">
    <source>
        <dbReference type="Proteomes" id="UP000290637"/>
    </source>
</evidence>
<dbReference type="AlphaFoldDB" id="A0A4P6KZM8"/>
<protein>
    <submittedName>
        <fullName evidence="1">Uncharacterized protein</fullName>
    </submittedName>
</protein>
<gene>
    <name evidence="1" type="ORF">EWM63_16510</name>
</gene>
<dbReference type="EMBL" id="CP035913">
    <property type="protein sequence ID" value="QBE64394.1"/>
    <property type="molecule type" value="Genomic_DNA"/>
</dbReference>